<feature type="transmembrane region" description="Helical" evidence="1">
    <location>
        <begin position="180"/>
        <end position="201"/>
    </location>
</feature>
<protein>
    <submittedName>
        <fullName evidence="2">Uncharacterized protein</fullName>
    </submittedName>
</protein>
<feature type="transmembrane region" description="Helical" evidence="1">
    <location>
        <begin position="147"/>
        <end position="174"/>
    </location>
</feature>
<keyword evidence="1" id="KW-1133">Transmembrane helix</keyword>
<dbReference type="EMBL" id="LJNI01000020">
    <property type="protein sequence ID" value="KPJ73972.1"/>
    <property type="molecule type" value="Genomic_DNA"/>
</dbReference>
<keyword evidence="1" id="KW-0472">Membrane</keyword>
<evidence type="ECO:0000256" key="1">
    <source>
        <dbReference type="SAM" id="Phobius"/>
    </source>
</evidence>
<evidence type="ECO:0000313" key="2">
    <source>
        <dbReference type="EMBL" id="KPJ73972.1"/>
    </source>
</evidence>
<comment type="caution">
    <text evidence="2">The sequence shown here is derived from an EMBL/GenBank/DDBJ whole genome shotgun (WGS) entry which is preliminary data.</text>
</comment>
<name>A0A0S7YH20_UNCT6</name>
<reference evidence="2 3" key="1">
    <citation type="journal article" date="2015" name="Microbiome">
        <title>Genomic resolution of linkages in carbon, nitrogen, and sulfur cycling among widespread estuary sediment bacteria.</title>
        <authorList>
            <person name="Baker B.J."/>
            <person name="Lazar C.S."/>
            <person name="Teske A.P."/>
            <person name="Dick G.J."/>
        </authorList>
    </citation>
    <scope>NUCLEOTIDE SEQUENCE [LARGE SCALE GENOMIC DNA]</scope>
    <source>
        <strain evidence="2">DG_78</strain>
    </source>
</reference>
<accession>A0A0S7YH20</accession>
<keyword evidence="1" id="KW-0812">Transmembrane</keyword>
<feature type="transmembrane region" description="Helical" evidence="1">
    <location>
        <begin position="63"/>
        <end position="82"/>
    </location>
</feature>
<sequence length="226" mass="25307">MKIEKSISCIVIALLLQCTYGVHYYDYHDYELEQPIVISERIGETIDPEEREQYDLFPGIENFTSATFYVPSTIGYAVEIVIEDKKYISVNREPMAVEILCDFFEKYEYTEKFREEFETEWAVVTHDDIGFPITQDEIDAMRHPTRVLLLGATGGCLLGIIPGALIGLAIGFSVEHFGELAVVYAGPGALIGGGLLAVIGASTARSIDKNNALEDIKESRRLREIK</sequence>
<dbReference type="AlphaFoldDB" id="A0A0S7YH20"/>
<evidence type="ECO:0000313" key="3">
    <source>
        <dbReference type="Proteomes" id="UP000051012"/>
    </source>
</evidence>
<proteinExistence type="predicted"/>
<dbReference type="Proteomes" id="UP000051012">
    <property type="component" value="Unassembled WGS sequence"/>
</dbReference>
<organism evidence="2 3">
    <name type="scientific">candidate division TA06 bacterium DG_78</name>
    <dbReference type="NCBI Taxonomy" id="1703772"/>
    <lineage>
        <taxon>Bacteria</taxon>
        <taxon>Bacteria division TA06</taxon>
    </lineage>
</organism>
<gene>
    <name evidence="2" type="ORF">AMJ52_02425</name>
</gene>